<dbReference type="Gene3D" id="3.30.70.1060">
    <property type="entry name" value="Dimeric alpha+beta barrel"/>
    <property type="match status" value="1"/>
</dbReference>
<evidence type="ECO:0000256" key="1">
    <source>
        <dbReference type="ARBA" id="ARBA00007689"/>
    </source>
</evidence>
<comment type="similarity">
    <text evidence="1">Belongs to the YciI family.</text>
</comment>
<comment type="caution">
    <text evidence="3">The sequence shown here is derived from an EMBL/GenBank/DDBJ whole genome shotgun (WGS) entry which is preliminary data.</text>
</comment>
<evidence type="ECO:0000313" key="3">
    <source>
        <dbReference type="EMBL" id="GAA4740787.1"/>
    </source>
</evidence>
<gene>
    <name evidence="3" type="ORF">GCM10023217_06170</name>
</gene>
<organism evidence="3 4">
    <name type="scientific">Gordonia alkaliphila</name>
    <dbReference type="NCBI Taxonomy" id="1053547"/>
    <lineage>
        <taxon>Bacteria</taxon>
        <taxon>Bacillati</taxon>
        <taxon>Actinomycetota</taxon>
        <taxon>Actinomycetes</taxon>
        <taxon>Mycobacteriales</taxon>
        <taxon>Gordoniaceae</taxon>
        <taxon>Gordonia</taxon>
    </lineage>
</organism>
<evidence type="ECO:0000313" key="4">
    <source>
        <dbReference type="Proteomes" id="UP001500822"/>
    </source>
</evidence>
<dbReference type="EMBL" id="BAABIE010000002">
    <property type="protein sequence ID" value="GAA4740787.1"/>
    <property type="molecule type" value="Genomic_DNA"/>
</dbReference>
<dbReference type="RefSeq" id="WP_345312396.1">
    <property type="nucleotide sequence ID" value="NZ_BAABIE010000002.1"/>
</dbReference>
<protein>
    <recommendedName>
        <fullName evidence="2">YCII-related domain-containing protein</fullName>
    </recommendedName>
</protein>
<evidence type="ECO:0000259" key="2">
    <source>
        <dbReference type="Pfam" id="PF03795"/>
    </source>
</evidence>
<proteinExistence type="inferred from homology"/>
<feature type="domain" description="YCII-related" evidence="2">
    <location>
        <begin position="8"/>
        <end position="86"/>
    </location>
</feature>
<dbReference type="PANTHER" id="PTHR37828">
    <property type="entry name" value="GSR2449 PROTEIN"/>
    <property type="match status" value="1"/>
</dbReference>
<dbReference type="Pfam" id="PF03795">
    <property type="entry name" value="YCII"/>
    <property type="match status" value="1"/>
</dbReference>
<name>A0ABP8YYN4_9ACTN</name>
<reference evidence="4" key="1">
    <citation type="journal article" date="2019" name="Int. J. Syst. Evol. Microbiol.">
        <title>The Global Catalogue of Microorganisms (GCM) 10K type strain sequencing project: providing services to taxonomists for standard genome sequencing and annotation.</title>
        <authorList>
            <consortium name="The Broad Institute Genomics Platform"/>
            <consortium name="The Broad Institute Genome Sequencing Center for Infectious Disease"/>
            <person name="Wu L."/>
            <person name="Ma J."/>
        </authorList>
    </citation>
    <scope>NUCLEOTIDE SEQUENCE [LARGE SCALE GENOMIC DNA]</scope>
    <source>
        <strain evidence="4">JCM 18077</strain>
    </source>
</reference>
<keyword evidence="4" id="KW-1185">Reference proteome</keyword>
<dbReference type="InterPro" id="IPR005545">
    <property type="entry name" value="YCII"/>
</dbReference>
<sequence>MPKFAVEYTYGAAKAALRDEHRPVHRQWLQTSYEAGDILLVGPYSDGSGAVLIVAADDERAAAQLMAQDPFASVGAIDAVRITEWKQVFGPFGD</sequence>
<dbReference type="SUPFAM" id="SSF54909">
    <property type="entry name" value="Dimeric alpha+beta barrel"/>
    <property type="match status" value="1"/>
</dbReference>
<dbReference type="InterPro" id="IPR011008">
    <property type="entry name" value="Dimeric_a/b-barrel"/>
</dbReference>
<accession>A0ABP8YYN4</accession>
<dbReference type="PANTHER" id="PTHR37828:SF1">
    <property type="entry name" value="YCII-RELATED DOMAIN-CONTAINING PROTEIN"/>
    <property type="match status" value="1"/>
</dbReference>
<dbReference type="Proteomes" id="UP001500822">
    <property type="component" value="Unassembled WGS sequence"/>
</dbReference>